<reference evidence="7 8" key="1">
    <citation type="submission" date="2021-04" db="EMBL/GenBank/DDBJ databases">
        <authorList>
            <person name="Bliznina A."/>
        </authorList>
    </citation>
    <scope>NUCLEOTIDE SEQUENCE [LARGE SCALE GENOMIC DNA]</scope>
</reference>
<evidence type="ECO:0000256" key="6">
    <source>
        <dbReference type="RuleBase" id="RU364057"/>
    </source>
</evidence>
<organism evidence="7 8">
    <name type="scientific">Oikopleura dioica</name>
    <name type="common">Tunicate</name>
    <dbReference type="NCBI Taxonomy" id="34765"/>
    <lineage>
        <taxon>Eukaryota</taxon>
        <taxon>Metazoa</taxon>
        <taxon>Chordata</taxon>
        <taxon>Tunicata</taxon>
        <taxon>Appendicularia</taxon>
        <taxon>Copelata</taxon>
        <taxon>Oikopleuridae</taxon>
        <taxon>Oikopleura</taxon>
    </lineage>
</organism>
<keyword evidence="5 6" id="KW-0482">Metalloprotease</keyword>
<dbReference type="EC" id="3.4.24.-" evidence="6"/>
<evidence type="ECO:0000256" key="1">
    <source>
        <dbReference type="ARBA" id="ARBA00009915"/>
    </source>
</evidence>
<dbReference type="Proteomes" id="UP001158576">
    <property type="component" value="Chromosome XSR"/>
</dbReference>
<accession>A0ABN7SLU7</accession>
<dbReference type="Pfam" id="PF09768">
    <property type="entry name" value="Peptidase_M76"/>
    <property type="match status" value="1"/>
</dbReference>
<dbReference type="PANTHER" id="PTHR21711:SF0">
    <property type="entry name" value="MITOCHONDRIAL INNER MEMBRANE PROTEASE ATP23 HOMOLOG"/>
    <property type="match status" value="1"/>
</dbReference>
<dbReference type="EMBL" id="OU015569">
    <property type="protein sequence ID" value="CAG5098098.1"/>
    <property type="molecule type" value="Genomic_DNA"/>
</dbReference>
<dbReference type="PANTHER" id="PTHR21711">
    <property type="entry name" value="MITOCHONDRIAL INNER MEMBRANE PROTEASE"/>
    <property type="match status" value="1"/>
</dbReference>
<dbReference type="InterPro" id="IPR019165">
    <property type="entry name" value="Peptidase_M76_ATP23"/>
</dbReference>
<evidence type="ECO:0000256" key="5">
    <source>
        <dbReference type="ARBA" id="ARBA00023049"/>
    </source>
</evidence>
<evidence type="ECO:0000256" key="2">
    <source>
        <dbReference type="ARBA" id="ARBA00022670"/>
    </source>
</evidence>
<gene>
    <name evidence="7" type="ORF">OKIOD_LOCUS6930</name>
</gene>
<evidence type="ECO:0000256" key="3">
    <source>
        <dbReference type="ARBA" id="ARBA00022723"/>
    </source>
</evidence>
<proteinExistence type="inferred from homology"/>
<evidence type="ECO:0000313" key="7">
    <source>
        <dbReference type="EMBL" id="CAG5098098.1"/>
    </source>
</evidence>
<keyword evidence="2 6" id="KW-0645">Protease</keyword>
<protein>
    <recommendedName>
        <fullName evidence="6">Mitochondrial inner membrane protease ATP23</fullName>
        <ecNumber evidence="6">3.4.24.-</ecNumber>
    </recommendedName>
</protein>
<evidence type="ECO:0000256" key="4">
    <source>
        <dbReference type="ARBA" id="ARBA00022801"/>
    </source>
</evidence>
<keyword evidence="8" id="KW-1185">Reference proteome</keyword>
<evidence type="ECO:0000313" key="8">
    <source>
        <dbReference type="Proteomes" id="UP001158576"/>
    </source>
</evidence>
<sequence>MTFVPKPNISDDSSQKEISAEIETVGNVQQHRNRIVFEQKNEAPKPEENTELNKSTITAQVKAVLTKLDYSTAGILLGLKNSGCPFNMTRHIKIDDCSGQGFYDYRHQTINLCQKHWLKSTNEGELREFLVRNLVSAYDHCQTDISKLSEEQYLDFRNCSQIRQFTLSKTCDYEAEGSSKMKEDGFKFCVLENSSSSLENSLPEIYKTENIEDSFRKVFLSCYEDKRPFDRVPTSRRDWELALKDLTFSGNRAKNPAKTY</sequence>
<keyword evidence="4 6" id="KW-0378">Hydrolase</keyword>
<name>A0ABN7SLU7_OIKDI</name>
<comment type="similarity">
    <text evidence="1 6">Belongs to the peptidase M76 family.</text>
</comment>
<keyword evidence="3 6" id="KW-0479">Metal-binding</keyword>